<accession>A0ABN2NW14</accession>
<dbReference type="RefSeq" id="WP_344259609.1">
    <property type="nucleotide sequence ID" value="NZ_BAAAMJ010000010.1"/>
</dbReference>
<dbReference type="Pfam" id="PF09922">
    <property type="entry name" value="LiaF-like_C"/>
    <property type="match status" value="1"/>
</dbReference>
<keyword evidence="5" id="KW-1185">Reference proteome</keyword>
<feature type="region of interest" description="Disordered" evidence="1">
    <location>
        <begin position="76"/>
        <end position="97"/>
    </location>
</feature>
<evidence type="ECO:0000313" key="4">
    <source>
        <dbReference type="EMBL" id="GAA1905012.1"/>
    </source>
</evidence>
<protein>
    <submittedName>
        <fullName evidence="4">DUF1707 domain-containing protein</fullName>
    </submittedName>
</protein>
<gene>
    <name evidence="4" type="ORF">GCM10009716_13720</name>
</gene>
<feature type="domain" description="Cell wall-active antibiotics response LiaF-like C-terminal" evidence="3">
    <location>
        <begin position="122"/>
        <end position="184"/>
    </location>
</feature>
<feature type="region of interest" description="Disordered" evidence="1">
    <location>
        <begin position="1"/>
        <end position="30"/>
    </location>
</feature>
<feature type="domain" description="DUF1707" evidence="2">
    <location>
        <begin position="23"/>
        <end position="75"/>
    </location>
</feature>
<comment type="caution">
    <text evidence="4">The sequence shown here is derived from an EMBL/GenBank/DDBJ whole genome shotgun (WGS) entry which is preliminary data.</text>
</comment>
<dbReference type="Pfam" id="PF08044">
    <property type="entry name" value="DUF1707"/>
    <property type="match status" value="1"/>
</dbReference>
<sequence length="219" mass="22350">MSAERAPSVALEKSTPPRPAQPVRASDADRDRIADLLGQALAEGRLDAEEHAERVDAVYRAKTLAELDRLIRDLPAGQGAVPRPGPGPAAGPAAGPGARSQNVIAVLGGATRRGRRRVGGAINVVAFCGGVDLDLTEAVFEQPQVVVTVLALCGGVDITVPENVALRGAGSGILGGFDVGETEATDPDAPVVIVRGVAVCGGVDARPVPGKRVKNLREG</sequence>
<dbReference type="InterPro" id="IPR024425">
    <property type="entry name" value="LiaF-like_C"/>
</dbReference>
<evidence type="ECO:0000259" key="3">
    <source>
        <dbReference type="Pfam" id="PF09922"/>
    </source>
</evidence>
<evidence type="ECO:0000313" key="5">
    <source>
        <dbReference type="Proteomes" id="UP001501303"/>
    </source>
</evidence>
<dbReference type="Proteomes" id="UP001501303">
    <property type="component" value="Unassembled WGS sequence"/>
</dbReference>
<dbReference type="InterPro" id="IPR012551">
    <property type="entry name" value="DUF1707_SHOCT-like"/>
</dbReference>
<evidence type="ECO:0000256" key="1">
    <source>
        <dbReference type="SAM" id="MobiDB-lite"/>
    </source>
</evidence>
<dbReference type="PANTHER" id="PTHR40763">
    <property type="entry name" value="MEMBRANE PROTEIN-RELATED"/>
    <property type="match status" value="1"/>
</dbReference>
<dbReference type="EMBL" id="BAAAMJ010000010">
    <property type="protein sequence ID" value="GAA1905012.1"/>
    <property type="molecule type" value="Genomic_DNA"/>
</dbReference>
<proteinExistence type="predicted"/>
<dbReference type="PANTHER" id="PTHR40763:SF4">
    <property type="entry name" value="DUF1707 DOMAIN-CONTAINING PROTEIN"/>
    <property type="match status" value="1"/>
</dbReference>
<name>A0ABN2NW14_9ACTN</name>
<evidence type="ECO:0000259" key="2">
    <source>
        <dbReference type="Pfam" id="PF08044"/>
    </source>
</evidence>
<reference evidence="4 5" key="1">
    <citation type="journal article" date="2019" name="Int. J. Syst. Evol. Microbiol.">
        <title>The Global Catalogue of Microorganisms (GCM) 10K type strain sequencing project: providing services to taxonomists for standard genome sequencing and annotation.</title>
        <authorList>
            <consortium name="The Broad Institute Genomics Platform"/>
            <consortium name="The Broad Institute Genome Sequencing Center for Infectious Disease"/>
            <person name="Wu L."/>
            <person name="Ma J."/>
        </authorList>
    </citation>
    <scope>NUCLEOTIDE SEQUENCE [LARGE SCALE GENOMIC DNA]</scope>
    <source>
        <strain evidence="4 5">JCM 13581</strain>
    </source>
</reference>
<organism evidence="4 5">
    <name type="scientific">Streptomyces sodiiphilus</name>
    <dbReference type="NCBI Taxonomy" id="226217"/>
    <lineage>
        <taxon>Bacteria</taxon>
        <taxon>Bacillati</taxon>
        <taxon>Actinomycetota</taxon>
        <taxon>Actinomycetes</taxon>
        <taxon>Kitasatosporales</taxon>
        <taxon>Streptomycetaceae</taxon>
        <taxon>Streptomyces</taxon>
    </lineage>
</organism>